<dbReference type="Gene3D" id="3.30.470.110">
    <property type="match status" value="1"/>
</dbReference>
<dbReference type="EMBL" id="JABEBT010000204">
    <property type="protein sequence ID" value="KAF7624744.1"/>
    <property type="molecule type" value="Genomic_DNA"/>
</dbReference>
<name>A0A8S9Z813_9BILA</name>
<proteinExistence type="predicted"/>
<comment type="caution">
    <text evidence="1">The sequence shown here is derived from an EMBL/GenBank/DDBJ whole genome shotgun (WGS) entry which is preliminary data.</text>
</comment>
<reference evidence="1" key="1">
    <citation type="journal article" date="2020" name="Ecol. Evol.">
        <title>Genome structure and content of the rice root-knot nematode (Meloidogyne graminicola).</title>
        <authorList>
            <person name="Phan N.T."/>
            <person name="Danchin E.G.J."/>
            <person name="Klopp C."/>
            <person name="Perfus-Barbeoch L."/>
            <person name="Kozlowski D.K."/>
            <person name="Koutsovoulos G.D."/>
            <person name="Lopez-Roques C."/>
            <person name="Bouchez O."/>
            <person name="Zahm M."/>
            <person name="Besnard G."/>
            <person name="Bellafiore S."/>
        </authorList>
    </citation>
    <scope>NUCLEOTIDE SEQUENCE</scope>
    <source>
        <strain evidence="1">VN-18</strain>
    </source>
</reference>
<sequence>MYHDARKLLVPVKEKDEDMKLNDNELNELLGKKPDTAEEKLYSTLFCHFIKKNYMVYKRNHFTYILEINPLLFVRKNLYTRFGCKTR</sequence>
<protein>
    <submittedName>
        <fullName evidence="1">ATP-citrate synthase</fullName>
    </submittedName>
</protein>
<keyword evidence="2" id="KW-1185">Reference proteome</keyword>
<evidence type="ECO:0000313" key="2">
    <source>
        <dbReference type="Proteomes" id="UP000605970"/>
    </source>
</evidence>
<dbReference type="Proteomes" id="UP000605970">
    <property type="component" value="Unassembled WGS sequence"/>
</dbReference>
<organism evidence="1 2">
    <name type="scientific">Meloidogyne graminicola</name>
    <dbReference type="NCBI Taxonomy" id="189291"/>
    <lineage>
        <taxon>Eukaryota</taxon>
        <taxon>Metazoa</taxon>
        <taxon>Ecdysozoa</taxon>
        <taxon>Nematoda</taxon>
        <taxon>Chromadorea</taxon>
        <taxon>Rhabditida</taxon>
        <taxon>Tylenchina</taxon>
        <taxon>Tylenchomorpha</taxon>
        <taxon>Tylenchoidea</taxon>
        <taxon>Meloidogynidae</taxon>
        <taxon>Meloidogyninae</taxon>
        <taxon>Meloidogyne</taxon>
    </lineage>
</organism>
<accession>A0A8S9Z813</accession>
<gene>
    <name evidence="1" type="ORF">Mgra_00009982</name>
</gene>
<dbReference type="AlphaFoldDB" id="A0A8S9Z813"/>
<evidence type="ECO:0000313" key="1">
    <source>
        <dbReference type="EMBL" id="KAF7624744.1"/>
    </source>
</evidence>